<feature type="transmembrane region" description="Helical" evidence="1">
    <location>
        <begin position="127"/>
        <end position="153"/>
    </location>
</feature>
<dbReference type="AlphaFoldDB" id="A0A931AT77"/>
<gene>
    <name evidence="2" type="ORF">I0Q91_10265</name>
</gene>
<accession>A0A931AT77</accession>
<evidence type="ECO:0000313" key="2">
    <source>
        <dbReference type="EMBL" id="MBF8437466.1"/>
    </source>
</evidence>
<organism evidence="2 3">
    <name type="scientific">Halonatronomonas betaini</name>
    <dbReference type="NCBI Taxonomy" id="2778430"/>
    <lineage>
        <taxon>Bacteria</taxon>
        <taxon>Bacillati</taxon>
        <taxon>Bacillota</taxon>
        <taxon>Clostridia</taxon>
        <taxon>Halanaerobiales</taxon>
        <taxon>Halarsenatibacteraceae</taxon>
        <taxon>Halonatronomonas</taxon>
    </lineage>
</organism>
<dbReference type="InterPro" id="IPR024529">
    <property type="entry name" value="ECF_trnsprt_substrate-spec"/>
</dbReference>
<protein>
    <submittedName>
        <fullName evidence="2">ECF transporter S component</fullName>
    </submittedName>
</protein>
<keyword evidence="1" id="KW-1133">Transmembrane helix</keyword>
<evidence type="ECO:0000313" key="3">
    <source>
        <dbReference type="Proteomes" id="UP000621436"/>
    </source>
</evidence>
<proteinExistence type="predicted"/>
<name>A0A931AT77_9FIRM</name>
<feature type="transmembrane region" description="Helical" evidence="1">
    <location>
        <begin position="43"/>
        <end position="64"/>
    </location>
</feature>
<dbReference type="RefSeq" id="WP_270454446.1">
    <property type="nucleotide sequence ID" value="NZ_JADPIE010000005.1"/>
</dbReference>
<dbReference type="Pfam" id="PF12822">
    <property type="entry name" value="ECF_trnsprt"/>
    <property type="match status" value="1"/>
</dbReference>
<feature type="transmembrane region" description="Helical" evidence="1">
    <location>
        <begin position="12"/>
        <end position="37"/>
    </location>
</feature>
<dbReference type="Proteomes" id="UP000621436">
    <property type="component" value="Unassembled WGS sequence"/>
</dbReference>
<feature type="transmembrane region" description="Helical" evidence="1">
    <location>
        <begin position="101"/>
        <end position="120"/>
    </location>
</feature>
<dbReference type="EMBL" id="JADPIE010000005">
    <property type="protein sequence ID" value="MBF8437466.1"/>
    <property type="molecule type" value="Genomic_DNA"/>
</dbReference>
<evidence type="ECO:0000256" key="1">
    <source>
        <dbReference type="SAM" id="Phobius"/>
    </source>
</evidence>
<dbReference type="GO" id="GO:0022857">
    <property type="term" value="F:transmembrane transporter activity"/>
    <property type="evidence" value="ECO:0007669"/>
    <property type="project" value="InterPro"/>
</dbReference>
<sequence>MNRDLPLNKLTLIALFVALSAIGSYIMLPGPIGSVALDSAPGFIASILLGGGSGALVLGLGHILTAVRSGLPLGPIHLIIAVLMAGIAPFYSYFWQKYNHWIAGLVGIILNGFVINAFLIPLLGIQFFLAMIPVLTIGAAFNISVATLMVNLLERRFENVREL</sequence>
<dbReference type="Gene3D" id="1.10.1760.20">
    <property type="match status" value="1"/>
</dbReference>
<reference evidence="2" key="1">
    <citation type="submission" date="2020-11" db="EMBL/GenBank/DDBJ databases">
        <title>Halonatronomonas betainensis gen. nov., sp. nov. a novel haloalkaliphilic representative of the family Halanaerobiacae capable of betaine degradation.</title>
        <authorList>
            <person name="Boltyanskaya Y."/>
            <person name="Kevbrin V."/>
            <person name="Detkova E."/>
            <person name="Grouzdev D.S."/>
            <person name="Koziaeva V."/>
            <person name="Zhilina T."/>
        </authorList>
    </citation>
    <scope>NUCLEOTIDE SEQUENCE</scope>
    <source>
        <strain evidence="2">Z-7014</strain>
    </source>
</reference>
<comment type="caution">
    <text evidence="2">The sequence shown here is derived from an EMBL/GenBank/DDBJ whole genome shotgun (WGS) entry which is preliminary data.</text>
</comment>
<keyword evidence="3" id="KW-1185">Reference proteome</keyword>
<keyword evidence="1" id="KW-0812">Transmembrane</keyword>
<feature type="transmembrane region" description="Helical" evidence="1">
    <location>
        <begin position="76"/>
        <end position="95"/>
    </location>
</feature>
<keyword evidence="1" id="KW-0472">Membrane</keyword>